<name>A0A2S9Q0G3_9ACTN</name>
<evidence type="ECO:0000313" key="3">
    <source>
        <dbReference type="EMBL" id="PRH80170.1"/>
    </source>
</evidence>
<feature type="region of interest" description="Disordered" evidence="1">
    <location>
        <begin position="1"/>
        <end position="20"/>
    </location>
</feature>
<dbReference type="OrthoDB" id="4333093at2"/>
<proteinExistence type="predicted"/>
<feature type="transmembrane region" description="Helical" evidence="2">
    <location>
        <begin position="25"/>
        <end position="43"/>
    </location>
</feature>
<sequence>MGHGYGHPGPYGQQPPPRKGRGGTVALLVIGGLVVLGALGYGVKSIADGVGGVSSSGAFPKAEYKLTVPKSLLDGEYTLLQDLSGTEGAALTGKTSADTRADGAAIGQYTAQGEQGGKVIVLSGFHGQVKKPHLERGSVLRGAATAENATVAKPAEDVTPTGSDTAIECAVLSAEGADGSPVLFPMCAWGDANTVAGVAFMDTAATDAQAGDFDLAEAAERTVAIRAEVRTPIG</sequence>
<evidence type="ECO:0000313" key="4">
    <source>
        <dbReference type="Proteomes" id="UP000239322"/>
    </source>
</evidence>
<reference evidence="3 4" key="1">
    <citation type="submission" date="2018-03" db="EMBL/GenBank/DDBJ databases">
        <title>Novel Streptomyces sp. from soil.</title>
        <authorList>
            <person name="Tan G.Y.A."/>
            <person name="Lee Z.Y."/>
        </authorList>
    </citation>
    <scope>NUCLEOTIDE SEQUENCE [LARGE SCALE GENOMIC DNA]</scope>
    <source>
        <strain evidence="3 4">ST5x</strain>
    </source>
</reference>
<gene>
    <name evidence="3" type="ORF">C6N75_05505</name>
</gene>
<protein>
    <submittedName>
        <fullName evidence="3">Uncharacterized protein</fullName>
    </submittedName>
</protein>
<dbReference type="AlphaFoldDB" id="A0A2S9Q0G3"/>
<evidence type="ECO:0000256" key="2">
    <source>
        <dbReference type="SAM" id="Phobius"/>
    </source>
</evidence>
<keyword evidence="2" id="KW-0472">Membrane</keyword>
<keyword evidence="2" id="KW-0812">Transmembrane</keyword>
<keyword evidence="2" id="KW-1133">Transmembrane helix</keyword>
<organism evidence="3 4">
    <name type="scientific">Streptomyces solincola</name>
    <dbReference type="NCBI Taxonomy" id="2100817"/>
    <lineage>
        <taxon>Bacteria</taxon>
        <taxon>Bacillati</taxon>
        <taxon>Actinomycetota</taxon>
        <taxon>Actinomycetes</taxon>
        <taxon>Kitasatosporales</taxon>
        <taxon>Streptomycetaceae</taxon>
        <taxon>Streptomyces</taxon>
    </lineage>
</organism>
<accession>A0A2S9Q0G3</accession>
<dbReference type="EMBL" id="PVLV01000074">
    <property type="protein sequence ID" value="PRH80170.1"/>
    <property type="molecule type" value="Genomic_DNA"/>
</dbReference>
<comment type="caution">
    <text evidence="3">The sequence shown here is derived from an EMBL/GenBank/DDBJ whole genome shotgun (WGS) entry which is preliminary data.</text>
</comment>
<evidence type="ECO:0000256" key="1">
    <source>
        <dbReference type="SAM" id="MobiDB-lite"/>
    </source>
</evidence>
<keyword evidence="4" id="KW-1185">Reference proteome</keyword>
<dbReference type="RefSeq" id="WP_105867707.1">
    <property type="nucleotide sequence ID" value="NZ_PVLV01000074.1"/>
</dbReference>
<dbReference type="Proteomes" id="UP000239322">
    <property type="component" value="Unassembled WGS sequence"/>
</dbReference>